<evidence type="ECO:0000256" key="7">
    <source>
        <dbReference type="ARBA" id="ARBA00023054"/>
    </source>
</evidence>
<evidence type="ECO:0000256" key="6">
    <source>
        <dbReference type="ARBA" id="ARBA00022843"/>
    </source>
</evidence>
<dbReference type="GO" id="GO:0031047">
    <property type="term" value="P:regulatory ncRNA-mediated gene silencing"/>
    <property type="evidence" value="ECO:0007669"/>
    <property type="project" value="UniProtKB-KW"/>
</dbReference>
<dbReference type="OrthoDB" id="444265at2759"/>
<keyword evidence="9" id="KW-0508">mRNA splicing</keyword>
<feature type="domain" description="FHA" evidence="13">
    <location>
        <begin position="281"/>
        <end position="344"/>
    </location>
</feature>
<keyword evidence="7" id="KW-0175">Coiled coil</keyword>
<dbReference type="PROSITE" id="PS50006">
    <property type="entry name" value="FHA_DOMAIN"/>
    <property type="match status" value="1"/>
</dbReference>
<dbReference type="OMA" id="REWNDNR"/>
<keyword evidence="3" id="KW-0597">Phosphoprotein</keyword>
<dbReference type="Pfam" id="PF00498">
    <property type="entry name" value="FHA"/>
    <property type="match status" value="1"/>
</dbReference>
<dbReference type="InterPro" id="IPR000253">
    <property type="entry name" value="FHA_dom"/>
</dbReference>
<keyword evidence="5" id="KW-0747">Spliceosome</keyword>
<reference evidence="14" key="1">
    <citation type="submission" date="2022-11" db="UniProtKB">
        <authorList>
            <consortium name="EnsemblMetazoa"/>
        </authorList>
    </citation>
    <scope>IDENTIFICATION</scope>
</reference>
<keyword evidence="4" id="KW-0507">mRNA processing</keyword>
<dbReference type="GO" id="GO:0005681">
    <property type="term" value="C:spliceosomal complex"/>
    <property type="evidence" value="ECO:0007669"/>
    <property type="project" value="UniProtKB-KW"/>
</dbReference>
<keyword evidence="15" id="KW-1185">Reference proteome</keyword>
<protein>
    <recommendedName>
        <fullName evidence="13">FHA domain-containing protein</fullName>
    </recommendedName>
</protein>
<evidence type="ECO:0000256" key="9">
    <source>
        <dbReference type="ARBA" id="ARBA00023187"/>
    </source>
</evidence>
<comment type="function">
    <text evidence="11">Required for pre-mRNA splicing as component of the spliceosome. As a component of the minor spliceosome, involved in the splicing of U12-type introns in pre-mRNAs. Down-regulates NF-kappa-B signaling by competing with RELA for CREBBP/EP300 binding. Involved in the microRNA (miRNA) biogenesis. May be involved in cyclin-D1/CCND1 mRNA stability through the SNARP complex which associates with both the 3'end of the CCND1 gene and its mRNA.</text>
</comment>
<feature type="compositionally biased region" description="Basic residues" evidence="12">
    <location>
        <begin position="25"/>
        <end position="55"/>
    </location>
</feature>
<feature type="compositionally biased region" description="Basic residues" evidence="12">
    <location>
        <begin position="1"/>
        <end position="12"/>
    </location>
</feature>
<dbReference type="InterPro" id="IPR008984">
    <property type="entry name" value="SMAD_FHA_dom_sf"/>
</dbReference>
<evidence type="ECO:0000256" key="10">
    <source>
        <dbReference type="ARBA" id="ARBA00023242"/>
    </source>
</evidence>
<dbReference type="AlphaFoldDB" id="A0A914BQ41"/>
<proteinExistence type="predicted"/>
<accession>A0A914BQ41</accession>
<feature type="compositionally biased region" description="Basic and acidic residues" evidence="12">
    <location>
        <begin position="179"/>
        <end position="196"/>
    </location>
</feature>
<evidence type="ECO:0000256" key="1">
    <source>
        <dbReference type="ARBA" id="ARBA00004123"/>
    </source>
</evidence>
<dbReference type="GO" id="GO:0008380">
    <property type="term" value="P:RNA splicing"/>
    <property type="evidence" value="ECO:0007669"/>
    <property type="project" value="UniProtKB-KW"/>
</dbReference>
<dbReference type="GeneID" id="119745372"/>
<dbReference type="EnsemblMetazoa" id="XM_038221684.1">
    <property type="protein sequence ID" value="XP_038077612.1"/>
    <property type="gene ID" value="LOC119745372"/>
</dbReference>
<dbReference type="InterPro" id="IPR050923">
    <property type="entry name" value="Cell_Proc_Reg/RNA_Proc"/>
</dbReference>
<dbReference type="Gene3D" id="2.60.200.20">
    <property type="match status" value="1"/>
</dbReference>
<dbReference type="GO" id="GO:0006397">
    <property type="term" value="P:mRNA processing"/>
    <property type="evidence" value="ECO:0007669"/>
    <property type="project" value="UniProtKB-KW"/>
</dbReference>
<evidence type="ECO:0000313" key="14">
    <source>
        <dbReference type="EnsemblMetazoa" id="XP_038077612.1"/>
    </source>
</evidence>
<organism evidence="14 15">
    <name type="scientific">Patiria miniata</name>
    <name type="common">Bat star</name>
    <name type="synonym">Asterina miniata</name>
    <dbReference type="NCBI Taxonomy" id="46514"/>
    <lineage>
        <taxon>Eukaryota</taxon>
        <taxon>Metazoa</taxon>
        <taxon>Echinodermata</taxon>
        <taxon>Eleutherozoa</taxon>
        <taxon>Asterozoa</taxon>
        <taxon>Asteroidea</taxon>
        <taxon>Valvatacea</taxon>
        <taxon>Valvatida</taxon>
        <taxon>Asterinidae</taxon>
        <taxon>Patiria</taxon>
    </lineage>
</organism>
<evidence type="ECO:0000256" key="8">
    <source>
        <dbReference type="ARBA" id="ARBA00023158"/>
    </source>
</evidence>
<dbReference type="CDD" id="cd22718">
    <property type="entry name" value="FHA_SNIP1"/>
    <property type="match status" value="1"/>
</dbReference>
<dbReference type="FunFam" id="2.60.200.20:FF:000008">
    <property type="entry name" value="smad nuclear-interacting protein 1"/>
    <property type="match status" value="1"/>
</dbReference>
<evidence type="ECO:0000256" key="3">
    <source>
        <dbReference type="ARBA" id="ARBA00022553"/>
    </source>
</evidence>
<keyword evidence="10" id="KW-0539">Nucleus</keyword>
<evidence type="ECO:0000256" key="2">
    <source>
        <dbReference type="ARBA" id="ARBA00022499"/>
    </source>
</evidence>
<keyword evidence="6" id="KW-0832">Ubl conjugation</keyword>
<evidence type="ECO:0000259" key="13">
    <source>
        <dbReference type="PROSITE" id="PS50006"/>
    </source>
</evidence>
<keyword evidence="8" id="KW-0943">RNA-mediated gene silencing</keyword>
<comment type="subcellular location">
    <subcellularLocation>
        <location evidence="1">Nucleus</location>
    </subcellularLocation>
</comment>
<evidence type="ECO:0000256" key="12">
    <source>
        <dbReference type="SAM" id="MobiDB-lite"/>
    </source>
</evidence>
<evidence type="ECO:0000256" key="11">
    <source>
        <dbReference type="ARBA" id="ARBA00055964"/>
    </source>
</evidence>
<sequence length="386" mass="45797">MSSKSSRHRHRSRDSSESDGEADGRKRHHHRHHHVHRDRHRSRSRSRERSPKHRTEKPERHSHSRDQDDKHSHSRDRDHKSIKHRDQDHEDNRRHDRHHDERREKETRENHGRKENRNRDRDTEREAEGRNGEKHQASALRGKWDSDPGAESDSPRERSRGPRSRENSQPQGAPGQIRIKQEREWNDNRRTQDAIRKPPNPFETTSEGAGPSEEEAPPKEKEKPNFGTSGKLTEDTNTYRGIVIKYNEPPEARKPKRKWRFYVFKGDEELPIVHIHRQSAYLLGRERLIADLPIDHPSCSKQHAVLQYRLVKYERADGTTGKRVRPYIIDLESSNGTYINNNRIEPKRYYELQEKDVVKFGYSTREYVLLHDKSKDDNPDEDLGED</sequence>
<keyword evidence="2" id="KW-1017">Isopeptide bond</keyword>
<evidence type="ECO:0000313" key="15">
    <source>
        <dbReference type="Proteomes" id="UP000887568"/>
    </source>
</evidence>
<evidence type="ECO:0000256" key="4">
    <source>
        <dbReference type="ARBA" id="ARBA00022664"/>
    </source>
</evidence>
<dbReference type="RefSeq" id="XP_038077612.1">
    <property type="nucleotide sequence ID" value="XM_038221684.1"/>
</dbReference>
<name>A0A914BQ41_PATMI</name>
<dbReference type="Proteomes" id="UP000887568">
    <property type="component" value="Unplaced"/>
</dbReference>
<feature type="compositionally biased region" description="Basic and acidic residues" evidence="12">
    <location>
        <begin position="56"/>
        <end position="146"/>
    </location>
</feature>
<dbReference type="SUPFAM" id="SSF49879">
    <property type="entry name" value="SMAD/FHA domain"/>
    <property type="match status" value="1"/>
</dbReference>
<dbReference type="SMART" id="SM00240">
    <property type="entry name" value="FHA"/>
    <property type="match status" value="1"/>
</dbReference>
<dbReference type="CTD" id="79753"/>
<feature type="compositionally biased region" description="Basic and acidic residues" evidence="12">
    <location>
        <begin position="153"/>
        <end position="166"/>
    </location>
</feature>
<evidence type="ECO:0000256" key="5">
    <source>
        <dbReference type="ARBA" id="ARBA00022728"/>
    </source>
</evidence>
<feature type="region of interest" description="Disordered" evidence="12">
    <location>
        <begin position="1"/>
        <end position="234"/>
    </location>
</feature>
<dbReference type="PANTHER" id="PTHR23308">
    <property type="entry name" value="NUCLEAR INHIBITOR OF PROTEIN PHOSPHATASE-1"/>
    <property type="match status" value="1"/>
</dbReference>